<dbReference type="RefSeq" id="WP_111954931.1">
    <property type="nucleotide sequence ID" value="NZ_BJYI01000005.1"/>
</dbReference>
<gene>
    <name evidence="2" type="ORF">CLA01_16880</name>
</gene>
<feature type="transmembrane region" description="Helical" evidence="1">
    <location>
        <begin position="44"/>
        <end position="61"/>
    </location>
</feature>
<feature type="transmembrane region" description="Helical" evidence="1">
    <location>
        <begin position="121"/>
        <end position="142"/>
    </location>
</feature>
<reference evidence="2 3" key="1">
    <citation type="submission" date="2019-07" db="EMBL/GenBank/DDBJ databases">
        <title>Whole genome shotgun sequence of Chryseobacterium lathyri NBRC 105250.</title>
        <authorList>
            <person name="Hosoyama A."/>
            <person name="Uohara A."/>
            <person name="Ohji S."/>
            <person name="Ichikawa N."/>
        </authorList>
    </citation>
    <scope>NUCLEOTIDE SEQUENCE [LARGE SCALE GENOMIC DNA]</scope>
    <source>
        <strain evidence="2 3">NBRC 105250</strain>
    </source>
</reference>
<dbReference type="OrthoDB" id="1249607at2"/>
<sequence length="198" mass="23891">MNIDELKNIWNEDTSEDTPKISIEQRNKINLPLEKVRKNMRMEFWFMIGVFIFSFIVCAFCRPFKLQFYITVLIASMLLVTIFFFSKFFRLYKDISDPMLKTYDSLKDMVMQFNLNKQYYLSYYLSFVPFIVCEMIIVIEFIPWPKPMSEMKIAVILISSVTVGLFVLFISGKFWFYRYYGRYIVHIEDLLKELKESK</sequence>
<comment type="caution">
    <text evidence="2">The sequence shown here is derived from an EMBL/GenBank/DDBJ whole genome shotgun (WGS) entry which is preliminary data.</text>
</comment>
<dbReference type="EMBL" id="BJYI01000005">
    <property type="protein sequence ID" value="GEN71616.1"/>
    <property type="molecule type" value="Genomic_DNA"/>
</dbReference>
<keyword evidence="1" id="KW-0812">Transmembrane</keyword>
<name>A0A511Y8U9_9FLAO</name>
<feature type="transmembrane region" description="Helical" evidence="1">
    <location>
        <begin position="68"/>
        <end position="89"/>
    </location>
</feature>
<evidence type="ECO:0000256" key="1">
    <source>
        <dbReference type="SAM" id="Phobius"/>
    </source>
</evidence>
<feature type="transmembrane region" description="Helical" evidence="1">
    <location>
        <begin position="154"/>
        <end position="176"/>
    </location>
</feature>
<evidence type="ECO:0000313" key="2">
    <source>
        <dbReference type="EMBL" id="GEN71616.1"/>
    </source>
</evidence>
<accession>A0A511Y8U9</accession>
<keyword evidence="1" id="KW-0472">Membrane</keyword>
<protein>
    <submittedName>
        <fullName evidence="2">Uncharacterized protein</fullName>
    </submittedName>
</protein>
<organism evidence="2 3">
    <name type="scientific">Chryseobacterium lathyri</name>
    <dbReference type="NCBI Taxonomy" id="395933"/>
    <lineage>
        <taxon>Bacteria</taxon>
        <taxon>Pseudomonadati</taxon>
        <taxon>Bacteroidota</taxon>
        <taxon>Flavobacteriia</taxon>
        <taxon>Flavobacteriales</taxon>
        <taxon>Weeksellaceae</taxon>
        <taxon>Chryseobacterium group</taxon>
        <taxon>Chryseobacterium</taxon>
    </lineage>
</organism>
<dbReference type="AlphaFoldDB" id="A0A511Y8U9"/>
<dbReference type="Proteomes" id="UP000321150">
    <property type="component" value="Unassembled WGS sequence"/>
</dbReference>
<proteinExistence type="predicted"/>
<keyword evidence="1" id="KW-1133">Transmembrane helix</keyword>
<evidence type="ECO:0000313" key="3">
    <source>
        <dbReference type="Proteomes" id="UP000321150"/>
    </source>
</evidence>